<dbReference type="SUPFAM" id="SSF53474">
    <property type="entry name" value="alpha/beta-Hydrolases"/>
    <property type="match status" value="1"/>
</dbReference>
<dbReference type="PROSITE" id="PS00122">
    <property type="entry name" value="CARBOXYLESTERASE_B_1"/>
    <property type="match status" value="1"/>
</dbReference>
<comment type="similarity">
    <text evidence="1 6">Belongs to the type-B carboxylesterase/lipase family.</text>
</comment>
<keyword evidence="3 6" id="KW-0378">Hydrolase</keyword>
<dbReference type="Gene3D" id="3.40.50.1820">
    <property type="entry name" value="alpha/beta hydrolase"/>
    <property type="match status" value="1"/>
</dbReference>
<name>A0AA39KMY4_MICHY</name>
<evidence type="ECO:0000256" key="3">
    <source>
        <dbReference type="ARBA" id="ARBA00022801"/>
    </source>
</evidence>
<keyword evidence="9" id="KW-1185">Reference proteome</keyword>
<dbReference type="InterPro" id="IPR002018">
    <property type="entry name" value="CarbesteraseB"/>
</dbReference>
<dbReference type="CDD" id="cd00312">
    <property type="entry name" value="Esterase_lipase"/>
    <property type="match status" value="1"/>
</dbReference>
<dbReference type="PROSITE" id="PS00941">
    <property type="entry name" value="CARBOXYLESTERASE_B_2"/>
    <property type="match status" value="1"/>
</dbReference>
<dbReference type="Pfam" id="PF00135">
    <property type="entry name" value="COesterase"/>
    <property type="match status" value="1"/>
</dbReference>
<evidence type="ECO:0000313" key="9">
    <source>
        <dbReference type="Proteomes" id="UP001168972"/>
    </source>
</evidence>
<evidence type="ECO:0000256" key="5">
    <source>
        <dbReference type="ARBA" id="ARBA00023180"/>
    </source>
</evidence>
<protein>
    <recommendedName>
        <fullName evidence="6">Carboxylic ester hydrolase</fullName>
        <ecNumber evidence="6">3.1.1.-</ecNumber>
    </recommendedName>
</protein>
<evidence type="ECO:0000256" key="2">
    <source>
        <dbReference type="ARBA" id="ARBA00022487"/>
    </source>
</evidence>
<dbReference type="InterPro" id="IPR019826">
    <property type="entry name" value="Carboxylesterase_B_AS"/>
</dbReference>
<dbReference type="AlphaFoldDB" id="A0AA39KMY4"/>
<feature type="domain" description="Carboxylesterase type B" evidence="7">
    <location>
        <begin position="118"/>
        <end position="653"/>
    </location>
</feature>
<dbReference type="GO" id="GO:0052689">
    <property type="term" value="F:carboxylic ester hydrolase activity"/>
    <property type="evidence" value="ECO:0007669"/>
    <property type="project" value="UniProtKB-KW"/>
</dbReference>
<reference evidence="8" key="2">
    <citation type="submission" date="2023-03" db="EMBL/GenBank/DDBJ databases">
        <authorList>
            <person name="Inwood S.N."/>
            <person name="Skelly J.G."/>
            <person name="Guhlin J."/>
            <person name="Harrop T.W.R."/>
            <person name="Goldson S.G."/>
            <person name="Dearden P.K."/>
        </authorList>
    </citation>
    <scope>NUCLEOTIDE SEQUENCE</scope>
    <source>
        <strain evidence="8">Lincoln</strain>
        <tissue evidence="8">Whole body</tissue>
    </source>
</reference>
<evidence type="ECO:0000256" key="6">
    <source>
        <dbReference type="RuleBase" id="RU361235"/>
    </source>
</evidence>
<keyword evidence="4" id="KW-1015">Disulfide bond</keyword>
<dbReference type="InterPro" id="IPR029058">
    <property type="entry name" value="AB_hydrolase_fold"/>
</dbReference>
<accession>A0AA39KMY4</accession>
<proteinExistence type="inferred from homology"/>
<evidence type="ECO:0000256" key="4">
    <source>
        <dbReference type="ARBA" id="ARBA00023157"/>
    </source>
</evidence>
<reference evidence="8" key="1">
    <citation type="journal article" date="2023" name="bioRxiv">
        <title>Scaffold-level genome assemblies of two parasitoid biocontrol wasps reveal the parthenogenesis mechanism and an associated novel virus.</title>
        <authorList>
            <person name="Inwood S."/>
            <person name="Skelly J."/>
            <person name="Guhlin J."/>
            <person name="Harrop T."/>
            <person name="Goldson S."/>
            <person name="Dearden P."/>
        </authorList>
    </citation>
    <scope>NUCLEOTIDE SEQUENCE</scope>
    <source>
        <strain evidence="8">Lincoln</strain>
        <tissue evidence="8">Whole body</tissue>
    </source>
</reference>
<gene>
    <name evidence="8" type="ORF">PV327_004824</name>
</gene>
<keyword evidence="5" id="KW-0325">Glycoprotein</keyword>
<dbReference type="InterPro" id="IPR050309">
    <property type="entry name" value="Type-B_Carboxylest/Lipase"/>
</dbReference>
<dbReference type="EC" id="3.1.1.-" evidence="6"/>
<evidence type="ECO:0000259" key="7">
    <source>
        <dbReference type="Pfam" id="PF00135"/>
    </source>
</evidence>
<sequence length="676" mass="76488">MRSGFSELQNGAVIPNGIIWFTHMRVGHPIVRLAKVTPHSQGVTPSTLLVRRAMTKPTGSPNNENLQKISYENILDTSYNARTSRLDLCKLHFMHKVPYTITILVFFGIYNSFASELPIVKIKNGTLEGSFMRTRRGREFVSFRGIPYALPPLGKLRFEPPKSMNAWSDLRSAKEDANICIQRNIYTHDDNIVGVEDCLYLNVYTPSLPKFEHKTDAKNYPVMIWFHGGGWVTGAGHSQFYNPKFLLDHDVILVTVNFRLGPLGFLSTEDMISPGNQGMKDQSQSIRWVNENIAAFGGDRDRVTIFGESAGGASVHYHMMSPLSRGLIHRGISESGTALCPWVLTRPGLAIMQAKRLGEFLNCPTKNSAILVDCLREKKAVDIIATDRKFQDFDYDPMIPFRPVIEPNHPGAFLNKEPAESIKNGDMADIPWMTGFNSHEGAIKVAGLYGLKNGEYVKQLNDEFLDLAPMTLMYEHTCPKNHLLDVSKKIRDFYLNVKQIDESTKFDVIDMYSDAWFNVGANMAIKDHLSVFSSSVFYYYFAYKGSASFSSIFGDATGDYGVSHADELQYLFPVGEQLFKDKPLSKDDHKIIDIMTKLWFNFAKTGNPTPVVDEQLPIKWKPVRTNALEYLHIEYPQNISMSKDLLKERMDFWASIPHRAGVKISKRTSSQIQDEL</sequence>
<comment type="caution">
    <text evidence="8">The sequence shown here is derived from an EMBL/GenBank/DDBJ whole genome shotgun (WGS) entry which is preliminary data.</text>
</comment>
<keyword evidence="2" id="KW-0719">Serine esterase</keyword>
<dbReference type="PANTHER" id="PTHR11559">
    <property type="entry name" value="CARBOXYLESTERASE"/>
    <property type="match status" value="1"/>
</dbReference>
<dbReference type="Proteomes" id="UP001168972">
    <property type="component" value="Unassembled WGS sequence"/>
</dbReference>
<dbReference type="InterPro" id="IPR019819">
    <property type="entry name" value="Carboxylesterase_B_CS"/>
</dbReference>
<organism evidence="8 9">
    <name type="scientific">Microctonus hyperodae</name>
    <name type="common">Parasitoid wasp</name>
    <dbReference type="NCBI Taxonomy" id="165561"/>
    <lineage>
        <taxon>Eukaryota</taxon>
        <taxon>Metazoa</taxon>
        <taxon>Ecdysozoa</taxon>
        <taxon>Arthropoda</taxon>
        <taxon>Hexapoda</taxon>
        <taxon>Insecta</taxon>
        <taxon>Pterygota</taxon>
        <taxon>Neoptera</taxon>
        <taxon>Endopterygota</taxon>
        <taxon>Hymenoptera</taxon>
        <taxon>Apocrita</taxon>
        <taxon>Ichneumonoidea</taxon>
        <taxon>Braconidae</taxon>
        <taxon>Euphorinae</taxon>
        <taxon>Microctonus</taxon>
    </lineage>
</organism>
<evidence type="ECO:0000313" key="8">
    <source>
        <dbReference type="EMBL" id="KAK0167425.1"/>
    </source>
</evidence>
<dbReference type="EMBL" id="JAQQBR010001832">
    <property type="protein sequence ID" value="KAK0167425.1"/>
    <property type="molecule type" value="Genomic_DNA"/>
</dbReference>
<evidence type="ECO:0000256" key="1">
    <source>
        <dbReference type="ARBA" id="ARBA00005964"/>
    </source>
</evidence>